<dbReference type="Proteomes" id="UP000528457">
    <property type="component" value="Unassembled WGS sequence"/>
</dbReference>
<dbReference type="RefSeq" id="WP_166850282.1">
    <property type="nucleotide sequence ID" value="NZ_JAAONY010000001.1"/>
</dbReference>
<evidence type="ECO:0000256" key="2">
    <source>
        <dbReference type="SAM" id="Coils"/>
    </source>
</evidence>
<dbReference type="Gene3D" id="2.40.50.100">
    <property type="match status" value="1"/>
</dbReference>
<feature type="coiled-coil region" evidence="2">
    <location>
        <begin position="111"/>
        <end position="176"/>
    </location>
</feature>
<dbReference type="SUPFAM" id="SSF111369">
    <property type="entry name" value="HlyD-like secretion proteins"/>
    <property type="match status" value="1"/>
</dbReference>
<protein>
    <submittedName>
        <fullName evidence="5">Multidrug efflux system membrane fusion protein</fullName>
    </submittedName>
</protein>
<gene>
    <name evidence="5" type="ORF">HNR48_001049</name>
</gene>
<keyword evidence="2" id="KW-0175">Coiled coil</keyword>
<feature type="domain" description="Multidrug resistance protein MdtA-like barrel-sandwich hybrid" evidence="3">
    <location>
        <begin position="77"/>
        <end position="204"/>
    </location>
</feature>
<comment type="similarity">
    <text evidence="1">Belongs to the membrane fusion protein (MFP) (TC 8.A.1) family.</text>
</comment>
<keyword evidence="6" id="KW-1185">Reference proteome</keyword>
<dbReference type="Gene3D" id="2.40.30.170">
    <property type="match status" value="1"/>
</dbReference>
<evidence type="ECO:0000313" key="5">
    <source>
        <dbReference type="EMBL" id="MBB6520771.1"/>
    </source>
</evidence>
<dbReference type="NCBIfam" id="TIGR01730">
    <property type="entry name" value="RND_mfp"/>
    <property type="match status" value="1"/>
</dbReference>
<dbReference type="GO" id="GO:0015562">
    <property type="term" value="F:efflux transmembrane transporter activity"/>
    <property type="evidence" value="ECO:0007669"/>
    <property type="project" value="TreeGrafter"/>
</dbReference>
<evidence type="ECO:0000259" key="4">
    <source>
        <dbReference type="Pfam" id="PF25954"/>
    </source>
</evidence>
<dbReference type="InterPro" id="IPR058792">
    <property type="entry name" value="Beta-barrel_RND_2"/>
</dbReference>
<dbReference type="Gene3D" id="1.10.287.470">
    <property type="entry name" value="Helix hairpin bin"/>
    <property type="match status" value="1"/>
</dbReference>
<comment type="caution">
    <text evidence="5">The sequence shown here is derived from an EMBL/GenBank/DDBJ whole genome shotgun (WGS) entry which is preliminary data.</text>
</comment>
<name>A0A7X0MUL6_9GAMM</name>
<sequence>MQSLSSLWESKNYRIASVIAVLAGLWMLSGLVVSSDSEETQREVKAEDKLTTVQVQRLKSEPYALQVRVRARTQAHRMVDVRAEVEGRVAQQPVVKGAQVKIGDTMCQIAMEDRKLRLDEAKAAVQQAQLEYDGALRLKSGGYQSKTAIAGAKARLQTAKANLQRSELDLQNLQVKAPFDGVVDLRPVELGDYMRKGDTCARVIDLDPLVLAGQVSETDVARLQVGGEAQAKLRTGEQVTGRIRYIGRESDTVTRTFPIEVEVPNADGKLLAGITSKLVIPVGSVEAFHIPASLLTLDDDGQVGVRIVDETKVVQFYLVEIIGNDDDGVWVLGIPESSLLITVGQEYVAKGEKVAYKFAGGAKAEEQAASL</sequence>
<dbReference type="InterPro" id="IPR006143">
    <property type="entry name" value="RND_pump_MFP"/>
</dbReference>
<evidence type="ECO:0000256" key="1">
    <source>
        <dbReference type="ARBA" id="ARBA00009477"/>
    </source>
</evidence>
<dbReference type="PANTHER" id="PTHR30469:SF29">
    <property type="entry name" value="BLR2860 PROTEIN"/>
    <property type="match status" value="1"/>
</dbReference>
<dbReference type="Pfam" id="PF25917">
    <property type="entry name" value="BSH_RND"/>
    <property type="match status" value="1"/>
</dbReference>
<dbReference type="PANTHER" id="PTHR30469">
    <property type="entry name" value="MULTIDRUG RESISTANCE PROTEIN MDTA"/>
    <property type="match status" value="1"/>
</dbReference>
<dbReference type="Pfam" id="PF25954">
    <property type="entry name" value="Beta-barrel_RND_2"/>
    <property type="match status" value="1"/>
</dbReference>
<feature type="domain" description="CusB-like beta-barrel" evidence="4">
    <location>
        <begin position="214"/>
        <end position="277"/>
    </location>
</feature>
<evidence type="ECO:0000259" key="3">
    <source>
        <dbReference type="Pfam" id="PF25917"/>
    </source>
</evidence>
<organism evidence="5 6">
    <name type="scientific">Pseudoteredinibacter isoporae</name>
    <dbReference type="NCBI Taxonomy" id="570281"/>
    <lineage>
        <taxon>Bacteria</taxon>
        <taxon>Pseudomonadati</taxon>
        <taxon>Pseudomonadota</taxon>
        <taxon>Gammaproteobacteria</taxon>
        <taxon>Cellvibrionales</taxon>
        <taxon>Cellvibrionaceae</taxon>
        <taxon>Pseudoteredinibacter</taxon>
    </lineage>
</organism>
<reference evidence="5 6" key="1">
    <citation type="submission" date="2020-08" db="EMBL/GenBank/DDBJ databases">
        <title>Genomic Encyclopedia of Type Strains, Phase IV (KMG-IV): sequencing the most valuable type-strain genomes for metagenomic binning, comparative biology and taxonomic classification.</title>
        <authorList>
            <person name="Goeker M."/>
        </authorList>
    </citation>
    <scope>NUCLEOTIDE SEQUENCE [LARGE SCALE GENOMIC DNA]</scope>
    <source>
        <strain evidence="5 6">DSM 22368</strain>
    </source>
</reference>
<evidence type="ECO:0000313" key="6">
    <source>
        <dbReference type="Proteomes" id="UP000528457"/>
    </source>
</evidence>
<proteinExistence type="inferred from homology"/>
<dbReference type="AlphaFoldDB" id="A0A7X0MUL6"/>
<dbReference type="InterPro" id="IPR058625">
    <property type="entry name" value="MdtA-like_BSH"/>
</dbReference>
<dbReference type="InParanoid" id="A0A7X0MUL6"/>
<accession>A0A7X0MUL6</accession>
<dbReference type="GO" id="GO:1990281">
    <property type="term" value="C:efflux pump complex"/>
    <property type="evidence" value="ECO:0007669"/>
    <property type="project" value="TreeGrafter"/>
</dbReference>
<dbReference type="EMBL" id="JACHHT010000001">
    <property type="protein sequence ID" value="MBB6520771.1"/>
    <property type="molecule type" value="Genomic_DNA"/>
</dbReference>